<evidence type="ECO:0000313" key="3">
    <source>
        <dbReference type="EMBL" id="RXK37959.1"/>
    </source>
</evidence>
<keyword evidence="4" id="KW-1185">Reference proteome</keyword>
<evidence type="ECO:0000256" key="2">
    <source>
        <dbReference type="SAM" id="MobiDB-lite"/>
    </source>
</evidence>
<keyword evidence="1" id="KW-0175">Coiled coil</keyword>
<reference evidence="3 4" key="1">
    <citation type="submission" date="2016-06" db="EMBL/GenBank/DDBJ databases">
        <title>Evolution of pathogenesis and genome organization in the Tremellales.</title>
        <authorList>
            <person name="Cuomo C."/>
            <person name="Litvintseva A."/>
            <person name="Heitman J."/>
            <person name="Chen Y."/>
            <person name="Sun S."/>
            <person name="Springer D."/>
            <person name="Dromer F."/>
            <person name="Young S."/>
            <person name="Zeng Q."/>
            <person name="Chapman S."/>
            <person name="Gujja S."/>
            <person name="Saif S."/>
            <person name="Birren B."/>
        </authorList>
    </citation>
    <scope>NUCLEOTIDE SEQUENCE [LARGE SCALE GENOMIC DNA]</scope>
    <source>
        <strain evidence="3 4">ATCC 28783</strain>
    </source>
</reference>
<feature type="coiled-coil region" evidence="1">
    <location>
        <begin position="217"/>
        <end position="258"/>
    </location>
</feature>
<protein>
    <submittedName>
        <fullName evidence="3">Uncharacterized protein</fullName>
    </submittedName>
</protein>
<comment type="caution">
    <text evidence="3">The sequence shown here is derived from an EMBL/GenBank/DDBJ whole genome shotgun (WGS) entry which is preliminary data.</text>
</comment>
<feature type="compositionally biased region" description="Polar residues" evidence="2">
    <location>
        <begin position="275"/>
        <end position="286"/>
    </location>
</feature>
<feature type="compositionally biased region" description="Basic and acidic residues" evidence="2">
    <location>
        <begin position="328"/>
        <end position="416"/>
    </location>
</feature>
<gene>
    <name evidence="3" type="ORF">M231_04745</name>
</gene>
<feature type="compositionally biased region" description="Polar residues" evidence="2">
    <location>
        <begin position="105"/>
        <end position="122"/>
    </location>
</feature>
<dbReference type="EMBL" id="SDIL01000056">
    <property type="protein sequence ID" value="RXK37959.1"/>
    <property type="molecule type" value="Genomic_DNA"/>
</dbReference>
<sequence>MDEANRLSTTEEGLPSINEVRLTTRVLELEQEKEDLQKELDQLRKRQIPSEILESNRIHIPHDLFPVLNLLRKHIAELTRDNEALRRTFIGIPNQRMNNIDVKNSQVGESSTRPKGNMNITSPKLVGLGMTPTTPFIPTRGPAGLTDIKLEMESTTDYGRPEEMSTRGKGKGMEEEVKGRMEYGTIDLNVVVERVKSLLKENDELGEMVLELGKIGKEEWEKALEESKSVITSLDADLTHHLSTIQQLRKEIQSYKERFGPLVPIPTHTSKPRNDTPNKSSRTENISTKSISRSDSSRRGNERHHGGHDRHHERSDSRSNRGHRGSRGSRDRSRRESEVRVSQDRRESEVKNSQDRREAEVSISKERRGSEVRSLKDKREIRDAKDVRESHDRSDRKSDSKEGKESEQDKDKERGKSHPGIMNTTHSHAARKSQDDRDDFKRRR</sequence>
<name>A0A4Q1BJQ0_TREME</name>
<dbReference type="InParanoid" id="A0A4Q1BJQ0"/>
<dbReference type="VEuPathDB" id="FungiDB:TREMEDRAFT_60292"/>
<feature type="compositionally biased region" description="Basic and acidic residues" evidence="2">
    <location>
        <begin position="295"/>
        <end position="319"/>
    </location>
</feature>
<feature type="region of interest" description="Disordered" evidence="2">
    <location>
        <begin position="260"/>
        <end position="444"/>
    </location>
</feature>
<evidence type="ECO:0000256" key="1">
    <source>
        <dbReference type="SAM" id="Coils"/>
    </source>
</evidence>
<evidence type="ECO:0000313" key="4">
    <source>
        <dbReference type="Proteomes" id="UP000289152"/>
    </source>
</evidence>
<dbReference type="AlphaFoldDB" id="A0A4Q1BJQ0"/>
<dbReference type="Proteomes" id="UP000289152">
    <property type="component" value="Unassembled WGS sequence"/>
</dbReference>
<feature type="coiled-coil region" evidence="1">
    <location>
        <begin position="19"/>
        <end position="88"/>
    </location>
</feature>
<accession>A0A4Q1BJQ0</accession>
<proteinExistence type="predicted"/>
<feature type="region of interest" description="Disordered" evidence="2">
    <location>
        <begin position="105"/>
        <end position="129"/>
    </location>
</feature>
<organism evidence="3 4">
    <name type="scientific">Tremella mesenterica</name>
    <name type="common">Jelly fungus</name>
    <dbReference type="NCBI Taxonomy" id="5217"/>
    <lineage>
        <taxon>Eukaryota</taxon>
        <taxon>Fungi</taxon>
        <taxon>Dikarya</taxon>
        <taxon>Basidiomycota</taxon>
        <taxon>Agaricomycotina</taxon>
        <taxon>Tremellomycetes</taxon>
        <taxon>Tremellales</taxon>
        <taxon>Tremellaceae</taxon>
        <taxon>Tremella</taxon>
    </lineage>
</organism>
<feature type="compositionally biased region" description="Basic and acidic residues" evidence="2">
    <location>
        <begin position="432"/>
        <end position="444"/>
    </location>
</feature>
<dbReference type="OrthoDB" id="2576031at2759"/>